<comment type="similarity">
    <text evidence="1">Belongs to the type-I restriction system S methylase family.</text>
</comment>
<dbReference type="KEGG" id="ceu:A7L45_03985"/>
<dbReference type="EMBL" id="CP015756">
    <property type="protein sequence ID" value="APC42572.1"/>
    <property type="molecule type" value="Genomic_DNA"/>
</dbReference>
<keyword evidence="2" id="KW-0680">Restriction system</keyword>
<dbReference type="SUPFAM" id="SSF116734">
    <property type="entry name" value="DNA methylase specificity domain"/>
    <property type="match status" value="2"/>
</dbReference>
<evidence type="ECO:0000313" key="6">
    <source>
        <dbReference type="Proteomes" id="UP000182569"/>
    </source>
</evidence>
<reference evidence="6" key="1">
    <citation type="journal article" date="2016" name="Front. Microbiol.">
        <title>Complete Genome Sequence of Clostridium estertheticum DSM 8809, a Microbe Identified in Spoiled Vacuum Packed Beef.</title>
        <authorList>
            <person name="Yu Z."/>
            <person name="Gunn L."/>
            <person name="Brennan E."/>
            <person name="Reid R."/>
            <person name="Wall P.G."/>
            <person name="Gaora O.P."/>
            <person name="Hurley D."/>
            <person name="Bolton D."/>
            <person name="Fanning S."/>
        </authorList>
    </citation>
    <scope>NUCLEOTIDE SEQUENCE [LARGE SCALE GENOMIC DNA]</scope>
    <source>
        <strain evidence="6">DSM 8809</strain>
    </source>
</reference>
<feature type="domain" description="Type I restriction modification DNA specificity" evidence="4">
    <location>
        <begin position="126"/>
        <end position="219"/>
    </location>
</feature>
<dbReference type="STRING" id="1552.A7L45_03985"/>
<keyword evidence="6" id="KW-1185">Reference proteome</keyword>
<dbReference type="GO" id="GO:0003677">
    <property type="term" value="F:DNA binding"/>
    <property type="evidence" value="ECO:0007669"/>
    <property type="project" value="UniProtKB-KW"/>
</dbReference>
<dbReference type="InterPro" id="IPR044946">
    <property type="entry name" value="Restrct_endonuc_typeI_TRD_sf"/>
</dbReference>
<dbReference type="Proteomes" id="UP000182569">
    <property type="component" value="Chromosome"/>
</dbReference>
<dbReference type="InterPro" id="IPR000055">
    <property type="entry name" value="Restrct_endonuc_typeI_TRD"/>
</dbReference>
<protein>
    <recommendedName>
        <fullName evidence="4">Type I restriction modification DNA specificity domain-containing protein</fullName>
    </recommendedName>
</protein>
<evidence type="ECO:0000256" key="3">
    <source>
        <dbReference type="ARBA" id="ARBA00023125"/>
    </source>
</evidence>
<dbReference type="InterPro" id="IPR052021">
    <property type="entry name" value="Type-I_RS_S_subunit"/>
</dbReference>
<dbReference type="Gene3D" id="3.90.220.20">
    <property type="entry name" value="DNA methylase specificity domains"/>
    <property type="match status" value="1"/>
</dbReference>
<proteinExistence type="inferred from homology"/>
<evidence type="ECO:0000256" key="1">
    <source>
        <dbReference type="ARBA" id="ARBA00010923"/>
    </source>
</evidence>
<dbReference type="GO" id="GO:0009307">
    <property type="term" value="P:DNA restriction-modification system"/>
    <property type="evidence" value="ECO:0007669"/>
    <property type="project" value="UniProtKB-KW"/>
</dbReference>
<gene>
    <name evidence="5" type="ORF">A7L45_03985</name>
</gene>
<evidence type="ECO:0000256" key="2">
    <source>
        <dbReference type="ARBA" id="ARBA00022747"/>
    </source>
</evidence>
<dbReference type="CDD" id="cd16961">
    <property type="entry name" value="RMtype1_S_TRD-CR_like"/>
    <property type="match status" value="1"/>
</dbReference>
<accession>A0A1J0GMF8</accession>
<organism evidence="5 6">
    <name type="scientific">Clostridium estertheticum subsp. estertheticum</name>
    <dbReference type="NCBI Taxonomy" id="1552"/>
    <lineage>
        <taxon>Bacteria</taxon>
        <taxon>Bacillati</taxon>
        <taxon>Bacillota</taxon>
        <taxon>Clostridia</taxon>
        <taxon>Eubacteriales</taxon>
        <taxon>Clostridiaceae</taxon>
        <taxon>Clostridium</taxon>
    </lineage>
</organism>
<dbReference type="PANTHER" id="PTHR30408">
    <property type="entry name" value="TYPE-1 RESTRICTION ENZYME ECOKI SPECIFICITY PROTEIN"/>
    <property type="match status" value="1"/>
</dbReference>
<sequence length="239" mass="27511">MSSNNTENKKIGTVLCEFDKVITLKQKLLQEKQKQKKGLMERILSGPDRAWKTVKLGTVMKERNEIGYNGLELLAITSANGVVRRREVNITDNSSEDKSKYKRILQGDIGYNTMRMWQGVSGLSQYEGIVSPAYTVLKSTQKVDSEFMSYLFKLPQVINLFHRYSQGLVKDTLNLKYKNFKGINVTIPKKLEKQKQIANILRTADKEIYWLKKELETLKQQKKGLMQILLTGIVRVKCD</sequence>
<evidence type="ECO:0000259" key="4">
    <source>
        <dbReference type="Pfam" id="PF01420"/>
    </source>
</evidence>
<evidence type="ECO:0000313" key="5">
    <source>
        <dbReference type="EMBL" id="APC42572.1"/>
    </source>
</evidence>
<keyword evidence="3" id="KW-0238">DNA-binding</keyword>
<dbReference type="REBASE" id="165427">
    <property type="entry name" value="S.Ces8809III"/>
</dbReference>
<dbReference type="PANTHER" id="PTHR30408:SF12">
    <property type="entry name" value="TYPE I RESTRICTION ENZYME MJAVIII SPECIFICITY SUBUNIT"/>
    <property type="match status" value="1"/>
</dbReference>
<dbReference type="AlphaFoldDB" id="A0A1J0GMF8"/>
<name>A0A1J0GMF8_9CLOT</name>
<dbReference type="Pfam" id="PF01420">
    <property type="entry name" value="Methylase_S"/>
    <property type="match status" value="1"/>
</dbReference>